<name>A0ABY6YTP7_9ACTN</name>
<dbReference type="RefSeq" id="WP_267949263.1">
    <property type="nucleotide sequence ID" value="NZ_CP113264.1"/>
</dbReference>
<protein>
    <submittedName>
        <fullName evidence="1">Uncharacterized protein</fullName>
    </submittedName>
</protein>
<evidence type="ECO:0000313" key="2">
    <source>
        <dbReference type="Proteomes" id="UP001156498"/>
    </source>
</evidence>
<proteinExistence type="predicted"/>
<keyword evidence="2" id="KW-1185">Reference proteome</keyword>
<gene>
    <name evidence="1" type="ORF">OUQ99_10620</name>
</gene>
<reference evidence="1 2" key="1">
    <citation type="journal article" date="2013" name="Int. J. Syst. Evol. Microbiol.">
        <title>Description of Streptomonospora sediminis sp. nov. and Streptomonospora nanhaiensis sp. nov., and reclassification of Nocardiopsis arabia Hozzein &amp; Goodfellow 2008 as Streptomonospora arabica comb. nov. and emended description of the genus Streptomonospora.</title>
        <authorList>
            <person name="Zhang D.F."/>
            <person name="Pan H.Q."/>
            <person name="He J."/>
            <person name="Zhang X.M."/>
            <person name="Zhang Y.G."/>
            <person name="Klenk H.P."/>
            <person name="Hu J.C."/>
            <person name="Li W.J."/>
        </authorList>
    </citation>
    <scope>NUCLEOTIDE SEQUENCE [LARGE SCALE GENOMIC DNA]</scope>
    <source>
        <strain evidence="1 2">12A09</strain>
    </source>
</reference>
<dbReference type="EMBL" id="CP113264">
    <property type="protein sequence ID" value="WAE75493.1"/>
    <property type="molecule type" value="Genomic_DNA"/>
</dbReference>
<evidence type="ECO:0000313" key="1">
    <source>
        <dbReference type="EMBL" id="WAE75493.1"/>
    </source>
</evidence>
<organism evidence="1 2">
    <name type="scientific">Streptomonospora nanhaiensis</name>
    <dbReference type="NCBI Taxonomy" id="1323731"/>
    <lineage>
        <taxon>Bacteria</taxon>
        <taxon>Bacillati</taxon>
        <taxon>Actinomycetota</taxon>
        <taxon>Actinomycetes</taxon>
        <taxon>Streptosporangiales</taxon>
        <taxon>Nocardiopsidaceae</taxon>
        <taxon>Streptomonospora</taxon>
    </lineage>
</organism>
<dbReference type="Proteomes" id="UP001156498">
    <property type="component" value="Chromosome"/>
</dbReference>
<sequence>MDHEEEEARETDVPAGECVELRLGEAVVVPVGLGARRTAPRLDLDIDGGETPAAEGPG</sequence>
<accession>A0ABY6YTP7</accession>